<feature type="region of interest" description="Disordered" evidence="2">
    <location>
        <begin position="320"/>
        <end position="374"/>
    </location>
</feature>
<proteinExistence type="predicted"/>
<dbReference type="Gene3D" id="1.10.340.70">
    <property type="match status" value="1"/>
</dbReference>
<evidence type="ECO:0000259" key="3">
    <source>
        <dbReference type="Pfam" id="PF17921"/>
    </source>
</evidence>
<dbReference type="InterPro" id="IPR054465">
    <property type="entry name" value="Integrase_p58-like_C"/>
</dbReference>
<evidence type="ECO:0000313" key="5">
    <source>
        <dbReference type="EMBL" id="KRY06545.1"/>
    </source>
</evidence>
<feature type="domain" description="Integrase zinc-binding" evidence="3">
    <location>
        <begin position="68"/>
        <end position="126"/>
    </location>
</feature>
<dbReference type="Proteomes" id="UP000054783">
    <property type="component" value="Unassembled WGS sequence"/>
</dbReference>
<dbReference type="EMBL" id="JYDQ01000751">
    <property type="protein sequence ID" value="KRY06545.1"/>
    <property type="molecule type" value="Genomic_DNA"/>
</dbReference>
<name>A0A0V0Z268_9BILA</name>
<dbReference type="STRING" id="990121.A0A0V0Z268"/>
<sequence length="404" mass="46144">MEQQKDPDIARICRWVATKTLPGRCPTGSSRTLQSLLLQKDQLMVKDGILLRKRMAHVEHKAGHQLVVPQTLRQDILQCLHSGPEGGHLGKKKTLWKIRQRFYWPDLSEDVADWCRKCPECNQRKSGNKHHSGQLEPQIAPYPVSRICVDIIGPFQRTERGNKYILTIPPDTAEHAQHESRSGQKELGSRTSSDALGLQKERPRIDGGNSIQSLVWPRSHIADRPHVWIAGSTAANTSGTESRRQKKWYDRRTTDCHFDVNDKVWLAKPKRNKLDKIWDGPYRIVQQAGYSIFKIKKESNPRKQLIVHVDGLKRCYGTNPEIANRSDKTEEQHRSSVNEGQRSHNVIVTTSTGTQRRQNEQITPTNPQPNLPKRIPAKTEMAERLCYGNRTNSLRQTAKKNGVV</sequence>
<feature type="compositionally biased region" description="Basic and acidic residues" evidence="2">
    <location>
        <begin position="172"/>
        <end position="188"/>
    </location>
</feature>
<dbReference type="Pfam" id="PF17921">
    <property type="entry name" value="Integrase_H2C2"/>
    <property type="match status" value="1"/>
</dbReference>
<dbReference type="AlphaFoldDB" id="A0A0V0Z268"/>
<evidence type="ECO:0000256" key="1">
    <source>
        <dbReference type="ARBA" id="ARBA00012493"/>
    </source>
</evidence>
<feature type="compositionally biased region" description="Polar residues" evidence="2">
    <location>
        <begin position="337"/>
        <end position="365"/>
    </location>
</feature>
<organism evidence="5 6">
    <name type="scientific">Trichinella patagoniensis</name>
    <dbReference type="NCBI Taxonomy" id="990121"/>
    <lineage>
        <taxon>Eukaryota</taxon>
        <taxon>Metazoa</taxon>
        <taxon>Ecdysozoa</taxon>
        <taxon>Nematoda</taxon>
        <taxon>Enoplea</taxon>
        <taxon>Dorylaimia</taxon>
        <taxon>Trichinellida</taxon>
        <taxon>Trichinellidae</taxon>
        <taxon>Trichinella</taxon>
    </lineage>
</organism>
<dbReference type="PANTHER" id="PTHR37984">
    <property type="entry name" value="PROTEIN CBG26694"/>
    <property type="match status" value="1"/>
</dbReference>
<dbReference type="InterPro" id="IPR050951">
    <property type="entry name" value="Retrovirus_Pol_polyprotein"/>
</dbReference>
<dbReference type="Pfam" id="PF22938">
    <property type="entry name" value="Integrase_p58_C"/>
    <property type="match status" value="1"/>
</dbReference>
<dbReference type="EC" id="2.7.7.49" evidence="1"/>
<feature type="domain" description="Integrase p58-like C-terminal" evidence="4">
    <location>
        <begin position="280"/>
        <end position="314"/>
    </location>
</feature>
<gene>
    <name evidence="5" type="primary">POL</name>
    <name evidence="5" type="ORF">T12_13615</name>
</gene>
<dbReference type="InterPro" id="IPR041588">
    <property type="entry name" value="Integrase_H2C2"/>
</dbReference>
<keyword evidence="6" id="KW-1185">Reference proteome</keyword>
<dbReference type="PANTHER" id="PTHR37984:SF15">
    <property type="entry name" value="INTEGRASE CATALYTIC DOMAIN-CONTAINING PROTEIN"/>
    <property type="match status" value="1"/>
</dbReference>
<comment type="caution">
    <text evidence="5">The sequence shown here is derived from an EMBL/GenBank/DDBJ whole genome shotgun (WGS) entry which is preliminary data.</text>
</comment>
<protein>
    <recommendedName>
        <fullName evidence="1">RNA-directed DNA polymerase</fullName>
        <ecNumber evidence="1">2.7.7.49</ecNumber>
    </recommendedName>
</protein>
<evidence type="ECO:0000313" key="6">
    <source>
        <dbReference type="Proteomes" id="UP000054783"/>
    </source>
</evidence>
<accession>A0A0V0Z268</accession>
<feature type="compositionally biased region" description="Basic and acidic residues" evidence="2">
    <location>
        <begin position="324"/>
        <end position="336"/>
    </location>
</feature>
<reference evidence="5 6" key="1">
    <citation type="submission" date="2015-01" db="EMBL/GenBank/DDBJ databases">
        <title>Evolution of Trichinella species and genotypes.</title>
        <authorList>
            <person name="Korhonen P.K."/>
            <person name="Edoardo P."/>
            <person name="Giuseppe L.R."/>
            <person name="Gasser R.B."/>
        </authorList>
    </citation>
    <scope>NUCLEOTIDE SEQUENCE [LARGE SCALE GENOMIC DNA]</scope>
    <source>
        <strain evidence="5">ISS2496</strain>
    </source>
</reference>
<dbReference type="GO" id="GO:0003964">
    <property type="term" value="F:RNA-directed DNA polymerase activity"/>
    <property type="evidence" value="ECO:0007669"/>
    <property type="project" value="UniProtKB-EC"/>
</dbReference>
<dbReference type="FunFam" id="1.10.340.70:FF:000001">
    <property type="entry name" value="Retrovirus-related Pol polyprotein from transposon gypsy-like Protein"/>
    <property type="match status" value="1"/>
</dbReference>
<evidence type="ECO:0000256" key="2">
    <source>
        <dbReference type="SAM" id="MobiDB-lite"/>
    </source>
</evidence>
<evidence type="ECO:0000259" key="4">
    <source>
        <dbReference type="Pfam" id="PF22938"/>
    </source>
</evidence>
<feature type="region of interest" description="Disordered" evidence="2">
    <location>
        <begin position="171"/>
        <end position="210"/>
    </location>
</feature>